<feature type="compositionally biased region" description="Basic and acidic residues" evidence="1">
    <location>
        <begin position="117"/>
        <end position="142"/>
    </location>
</feature>
<feature type="region of interest" description="Disordered" evidence="1">
    <location>
        <begin position="161"/>
        <end position="184"/>
    </location>
</feature>
<organism evidence="2 3">
    <name type="scientific">Nesidiocoris tenuis</name>
    <dbReference type="NCBI Taxonomy" id="355587"/>
    <lineage>
        <taxon>Eukaryota</taxon>
        <taxon>Metazoa</taxon>
        <taxon>Ecdysozoa</taxon>
        <taxon>Arthropoda</taxon>
        <taxon>Hexapoda</taxon>
        <taxon>Insecta</taxon>
        <taxon>Pterygota</taxon>
        <taxon>Neoptera</taxon>
        <taxon>Paraneoptera</taxon>
        <taxon>Hemiptera</taxon>
        <taxon>Heteroptera</taxon>
        <taxon>Panheteroptera</taxon>
        <taxon>Cimicomorpha</taxon>
        <taxon>Miridae</taxon>
        <taxon>Dicyphina</taxon>
        <taxon>Nesidiocoris</taxon>
    </lineage>
</organism>
<evidence type="ECO:0000313" key="3">
    <source>
        <dbReference type="Proteomes" id="UP001307889"/>
    </source>
</evidence>
<evidence type="ECO:0000313" key="2">
    <source>
        <dbReference type="EMBL" id="BES96373.1"/>
    </source>
</evidence>
<feature type="region of interest" description="Disordered" evidence="1">
    <location>
        <begin position="105"/>
        <end position="144"/>
    </location>
</feature>
<dbReference type="Proteomes" id="UP001307889">
    <property type="component" value="Chromosome 7"/>
</dbReference>
<keyword evidence="3" id="KW-1185">Reference proteome</keyword>
<dbReference type="EMBL" id="AP028915">
    <property type="protein sequence ID" value="BES96373.1"/>
    <property type="molecule type" value="Genomic_DNA"/>
</dbReference>
<protein>
    <submittedName>
        <fullName evidence="2">Uncharacterized protein</fullName>
    </submittedName>
</protein>
<sequence length="230" mass="25729">MTTCLWRAPPPNFYRLKSVLGYRNHDFTKKKAPAWSFVRYVPPPRPKPVVSVSPFQKMLFRKNRSKKTKKIATGKLNIGGMYNADDSPFKITGFHKKKKIGSKRKINGANGTAGADNQDKIPSKKALLKEVKTPNTDRDPLDNGKPGNYCELCCPMAKKGSAKTKLSNPKREKSPTKKDSPDDPLVFLPASSLGFCQPHHFKRILLPLPGDNRPAEYYSPLPVVPQSLKN</sequence>
<name>A0ABN7AW25_9HEMI</name>
<evidence type="ECO:0000256" key="1">
    <source>
        <dbReference type="SAM" id="MobiDB-lite"/>
    </source>
</evidence>
<proteinExistence type="predicted"/>
<reference evidence="2 3" key="1">
    <citation type="submission" date="2023-09" db="EMBL/GenBank/DDBJ databases">
        <title>Nesidiocoris tenuis whole genome shotgun sequence.</title>
        <authorList>
            <person name="Shibata T."/>
            <person name="Shimoda M."/>
            <person name="Kobayashi T."/>
            <person name="Uehara T."/>
        </authorList>
    </citation>
    <scope>NUCLEOTIDE SEQUENCE [LARGE SCALE GENOMIC DNA]</scope>
    <source>
        <strain evidence="2 3">Japan</strain>
    </source>
</reference>
<accession>A0ABN7AW25</accession>
<gene>
    <name evidence="2" type="ORF">NTJ_09184</name>
</gene>
<feature type="compositionally biased region" description="Basic and acidic residues" evidence="1">
    <location>
        <begin position="169"/>
        <end position="181"/>
    </location>
</feature>